<keyword evidence="6" id="KW-0456">Lyase</keyword>
<gene>
    <name evidence="10" type="primary">eutB</name>
    <name evidence="10" type="ORF">D7Z54_28900</name>
</gene>
<feature type="domain" description="Tryptophan synthase beta chain-like PALP" evidence="9">
    <location>
        <begin position="20"/>
        <end position="306"/>
    </location>
</feature>
<dbReference type="Gene3D" id="3.40.50.1100">
    <property type="match status" value="2"/>
</dbReference>
<dbReference type="FunFam" id="3.40.50.1100:FF:000005">
    <property type="entry name" value="Threonine dehydratase catabolic"/>
    <property type="match status" value="1"/>
</dbReference>
<dbReference type="GO" id="GO:0006565">
    <property type="term" value="P:L-serine catabolic process"/>
    <property type="evidence" value="ECO:0007669"/>
    <property type="project" value="TreeGrafter"/>
</dbReference>
<dbReference type="InterPro" id="IPR050147">
    <property type="entry name" value="Ser/Thr_Dehydratase"/>
</dbReference>
<dbReference type="GO" id="GO:0004794">
    <property type="term" value="F:threonine deaminase activity"/>
    <property type="evidence" value="ECO:0007669"/>
    <property type="project" value="UniProtKB-EC"/>
</dbReference>
<dbReference type="PROSITE" id="PS00165">
    <property type="entry name" value="DEHYDRATASE_SER_THR"/>
    <property type="match status" value="1"/>
</dbReference>
<dbReference type="NCBIfam" id="NF005680">
    <property type="entry name" value="PRK07476.1"/>
    <property type="match status" value="1"/>
</dbReference>
<evidence type="ECO:0000256" key="4">
    <source>
        <dbReference type="ARBA" id="ARBA00012096"/>
    </source>
</evidence>
<evidence type="ECO:0000256" key="8">
    <source>
        <dbReference type="ARBA" id="ARBA00031427"/>
    </source>
</evidence>
<comment type="similarity">
    <text evidence="3">Belongs to the serine/threonine dehydratase family.</text>
</comment>
<evidence type="ECO:0000256" key="3">
    <source>
        <dbReference type="ARBA" id="ARBA00010869"/>
    </source>
</evidence>
<dbReference type="PANTHER" id="PTHR48078:SF6">
    <property type="entry name" value="L-THREONINE DEHYDRATASE CATABOLIC TDCB"/>
    <property type="match status" value="1"/>
</dbReference>
<comment type="catalytic activity">
    <reaction evidence="1">
        <text>L-threonine = 2-oxobutanoate + NH4(+)</text>
        <dbReference type="Rhea" id="RHEA:22108"/>
        <dbReference type="ChEBI" id="CHEBI:16763"/>
        <dbReference type="ChEBI" id="CHEBI:28938"/>
        <dbReference type="ChEBI" id="CHEBI:57926"/>
        <dbReference type="EC" id="4.3.1.19"/>
    </reaction>
</comment>
<evidence type="ECO:0000259" key="9">
    <source>
        <dbReference type="Pfam" id="PF00291"/>
    </source>
</evidence>
<dbReference type="CDD" id="cd01562">
    <property type="entry name" value="Thr-dehyd"/>
    <property type="match status" value="1"/>
</dbReference>
<comment type="function">
    <text evidence="7">Catalyzes the anaerobic formation of alpha-ketobutyrate and ammonia from threonine in a two-step reaction. The first step involved a dehydration of threonine and a production of enamine intermediates (aminocrotonate), which tautomerizes to its imine form (iminobutyrate). Both intermediates are unstable and short-lived. The second step is the nonenzymatic hydrolysis of the enamine/imine intermediates to form 2-ketobutyrate and free ammonia. In the low water environment of the cell, the second step is accelerated by RidA.</text>
</comment>
<accession>A0A428MUT0</accession>
<evidence type="ECO:0000313" key="10">
    <source>
        <dbReference type="EMBL" id="RSL29888.1"/>
    </source>
</evidence>
<reference evidence="10 11" key="1">
    <citation type="submission" date="2018-10" db="EMBL/GenBank/DDBJ databases">
        <title>Draft genome sequence of Bacillus salarius IM0101, isolated from a hypersaline soil in Inner Mongolia, China.</title>
        <authorList>
            <person name="Yamprayoonswat W."/>
            <person name="Boonvisut S."/>
            <person name="Jumpathong W."/>
            <person name="Sittihan S."/>
            <person name="Ruangsuj P."/>
            <person name="Wanthongcharoen S."/>
            <person name="Thongpramul N."/>
            <person name="Pimmason S."/>
            <person name="Yu B."/>
            <person name="Yasawong M."/>
        </authorList>
    </citation>
    <scope>NUCLEOTIDE SEQUENCE [LARGE SCALE GENOMIC DNA]</scope>
    <source>
        <strain evidence="10 11">IM0101</strain>
    </source>
</reference>
<comment type="caution">
    <text evidence="10">The sequence shown here is derived from an EMBL/GenBank/DDBJ whole genome shotgun (WGS) entry which is preliminary data.</text>
</comment>
<evidence type="ECO:0000256" key="5">
    <source>
        <dbReference type="ARBA" id="ARBA00022898"/>
    </source>
</evidence>
<comment type="cofactor">
    <cofactor evidence="2">
        <name>pyridoxal 5'-phosphate</name>
        <dbReference type="ChEBI" id="CHEBI:597326"/>
    </cofactor>
</comment>
<dbReference type="EMBL" id="RBVX01000048">
    <property type="protein sequence ID" value="RSL29888.1"/>
    <property type="molecule type" value="Genomic_DNA"/>
</dbReference>
<dbReference type="InterPro" id="IPR000634">
    <property type="entry name" value="Ser/Thr_deHydtase_PyrdxlP-BS"/>
</dbReference>
<dbReference type="GO" id="GO:0009097">
    <property type="term" value="P:isoleucine biosynthetic process"/>
    <property type="evidence" value="ECO:0007669"/>
    <property type="project" value="TreeGrafter"/>
</dbReference>
<dbReference type="Pfam" id="PF00291">
    <property type="entry name" value="PALP"/>
    <property type="match status" value="1"/>
</dbReference>
<dbReference type="GO" id="GO:0003941">
    <property type="term" value="F:L-serine ammonia-lyase activity"/>
    <property type="evidence" value="ECO:0007669"/>
    <property type="project" value="TreeGrafter"/>
</dbReference>
<keyword evidence="5" id="KW-0663">Pyridoxal phosphate</keyword>
<dbReference type="EC" id="4.3.1.19" evidence="4"/>
<evidence type="ECO:0000256" key="7">
    <source>
        <dbReference type="ARBA" id="ARBA00025527"/>
    </source>
</evidence>
<dbReference type="OrthoDB" id="9811476at2"/>
<dbReference type="GO" id="GO:0006567">
    <property type="term" value="P:L-threonine catabolic process"/>
    <property type="evidence" value="ECO:0007669"/>
    <property type="project" value="TreeGrafter"/>
</dbReference>
<evidence type="ECO:0000313" key="11">
    <source>
        <dbReference type="Proteomes" id="UP000275076"/>
    </source>
</evidence>
<dbReference type="InterPro" id="IPR036052">
    <property type="entry name" value="TrpB-like_PALP_sf"/>
</dbReference>
<dbReference type="SUPFAM" id="SSF53686">
    <property type="entry name" value="Tryptophan synthase beta subunit-like PLP-dependent enzymes"/>
    <property type="match status" value="1"/>
</dbReference>
<evidence type="ECO:0000256" key="6">
    <source>
        <dbReference type="ARBA" id="ARBA00023239"/>
    </source>
</evidence>
<organism evidence="10 11">
    <name type="scientific">Salibacterium salarium</name>
    <dbReference type="NCBI Taxonomy" id="284579"/>
    <lineage>
        <taxon>Bacteria</taxon>
        <taxon>Bacillati</taxon>
        <taxon>Bacillota</taxon>
        <taxon>Bacilli</taxon>
        <taxon>Bacillales</taxon>
        <taxon>Bacillaceae</taxon>
    </lineage>
</organism>
<name>A0A428MUT0_9BACI</name>
<dbReference type="AlphaFoldDB" id="A0A428MUT0"/>
<dbReference type="GO" id="GO:0030170">
    <property type="term" value="F:pyridoxal phosphate binding"/>
    <property type="evidence" value="ECO:0007669"/>
    <property type="project" value="InterPro"/>
</dbReference>
<dbReference type="RefSeq" id="WP_125561685.1">
    <property type="nucleotide sequence ID" value="NZ_RBVX01000048.1"/>
</dbReference>
<dbReference type="Proteomes" id="UP000275076">
    <property type="component" value="Unassembled WGS sequence"/>
</dbReference>
<evidence type="ECO:0000256" key="2">
    <source>
        <dbReference type="ARBA" id="ARBA00001933"/>
    </source>
</evidence>
<evidence type="ECO:0000256" key="1">
    <source>
        <dbReference type="ARBA" id="ARBA00001274"/>
    </source>
</evidence>
<sequence>MTEMTVKDVWLARKRIQETLPRTPLLYSFPLSKQTGVPVYLKLEQMLATGSFKLRGASNMIAALSLDDQKQGVITFSTGNHGFAVAYAAARLGIRAVVCVSETVPSAKIKALQESGAELHVEGKSQDEAAEVCLRLQQEKGFTLIPPFDHPDIIAGQGTIALEVLEELPEVDTLLTGLSGGGLLSGIGLVLKETDPAIRIVGLSVEKGAAMDDSIQAGKPVDTPEHPTHADSLLGGIGKKNRYTLPLITRYVDERLRLSEESIARGMAFLYKHHRFIVEGAAAVGVSALLEGAVQPDGPTVVVATGNSIDVQDHNRAVSPYL</sequence>
<dbReference type="InterPro" id="IPR001926">
    <property type="entry name" value="TrpB-like_PALP"/>
</dbReference>
<proteinExistence type="inferred from homology"/>
<keyword evidence="11" id="KW-1185">Reference proteome</keyword>
<dbReference type="PANTHER" id="PTHR48078">
    <property type="entry name" value="THREONINE DEHYDRATASE, MITOCHONDRIAL-RELATED"/>
    <property type="match status" value="1"/>
</dbReference>
<protein>
    <recommendedName>
        <fullName evidence="4">threonine ammonia-lyase</fullName>
        <ecNumber evidence="4">4.3.1.19</ecNumber>
    </recommendedName>
    <alternativeName>
        <fullName evidence="8">Threonine deaminase</fullName>
    </alternativeName>
</protein>